<dbReference type="FunCoup" id="Q9MA02">
    <property type="interactions" value="346"/>
</dbReference>
<keyword evidence="2" id="KW-0812">Transmembrane</keyword>
<dbReference type="Araport" id="AT1G79760"/>
<evidence type="ECO:0000313" key="7">
    <source>
        <dbReference type="TAIR" id="AT1G79760"/>
    </source>
</evidence>
<dbReference type="KEGG" id="ath:AT1G79760"/>
<dbReference type="PANTHER" id="PTHR34945">
    <property type="entry name" value="2-OXOGLUTARATE (2OG) AND FE(II)-DEPENDENT OXYGENASE SUPERFAMILY PROTEIN"/>
    <property type="match status" value="1"/>
</dbReference>
<dbReference type="ExpressionAtlas" id="Q9MA02">
    <property type="expression patterns" value="baseline and differential"/>
</dbReference>
<gene>
    <name evidence="5 7" type="primary">DTA4</name>
    <name evidence="5" type="synonym">downstream target of AGL15-4</name>
    <name evidence="3 5" type="ordered locus">At1g79760</name>
    <name evidence="5" type="ORF">F19K16.26</name>
    <name evidence="5" type="ORF">F19K16_26</name>
</gene>
<dbReference type="SUPFAM" id="SSF51197">
    <property type="entry name" value="Clavaminate synthase-like"/>
    <property type="match status" value="1"/>
</dbReference>
<feature type="region of interest" description="Disordered" evidence="1">
    <location>
        <begin position="20"/>
        <end position="41"/>
    </location>
</feature>
<dbReference type="RefSeq" id="NP_001321122.1">
    <property type="nucleotide sequence ID" value="NM_001334920.1"/>
</dbReference>
<dbReference type="Gene3D" id="2.60.120.330">
    <property type="entry name" value="B-lactam Antibiotic, Isopenicillin N Synthase, Chain"/>
    <property type="match status" value="1"/>
</dbReference>
<dbReference type="EMBL" id="AC010793">
    <property type="protein sequence ID" value="AAF68110.1"/>
    <property type="molecule type" value="Genomic_DNA"/>
</dbReference>
<dbReference type="AlphaFoldDB" id="Q9MA02"/>
<reference evidence="6" key="6">
    <citation type="journal article" date="2017" name="Plant J.">
        <title>Araport11: a complete reannotation of the Arabidopsis thaliana reference genome.</title>
        <authorList>
            <person name="Cheng C.Y."/>
            <person name="Krishnakumar V."/>
            <person name="Chan A.P."/>
            <person name="Thibaud-Nissen F."/>
            <person name="Schobel S."/>
            <person name="Town C.D."/>
        </authorList>
    </citation>
    <scope>GENOME REANNOTATION</scope>
    <source>
        <strain evidence="6">cv. Columbia</strain>
    </source>
</reference>
<evidence type="ECO:0000313" key="4">
    <source>
        <dbReference type="EMBL" id="AAF68110.1"/>
    </source>
</evidence>
<dbReference type="PANTHER" id="PTHR34945:SF8">
    <property type="entry name" value="DOWNSTREAM TARGET OF AGL15-4"/>
    <property type="match status" value="1"/>
</dbReference>
<organism evidence="4">
    <name type="scientific">Arabidopsis thaliana</name>
    <name type="common">Mouse-ear cress</name>
    <dbReference type="NCBI Taxonomy" id="3702"/>
    <lineage>
        <taxon>Eukaryota</taxon>
        <taxon>Viridiplantae</taxon>
        <taxon>Streptophyta</taxon>
        <taxon>Embryophyta</taxon>
        <taxon>Tracheophyta</taxon>
        <taxon>Spermatophyta</taxon>
        <taxon>Magnoliopsida</taxon>
        <taxon>eudicotyledons</taxon>
        <taxon>Gunneridae</taxon>
        <taxon>Pentapetalae</taxon>
        <taxon>rosids</taxon>
        <taxon>malvids</taxon>
        <taxon>Brassicales</taxon>
        <taxon>Brassicaceae</taxon>
        <taxon>Camelineae</taxon>
        <taxon>Arabidopsis</taxon>
    </lineage>
</organism>
<evidence type="ECO:0000313" key="5">
    <source>
        <dbReference type="EMBL" id="ANM58706.1"/>
    </source>
</evidence>
<reference evidence="4" key="2">
    <citation type="submission" date="2000-02" db="EMBL/GenBank/DDBJ databases">
        <title>Genomic sequence for Arabidopsis thaliana BAC F20B17 from chromosome I.</title>
        <authorList>
            <person name="Khan S."/>
            <person name="Brooks S."/>
            <person name="Buehler E."/>
            <person name="Chao Q."/>
            <person name="Johnson-Hopson C."/>
            <person name="Kim C."/>
            <person name="Shinn P."/>
            <person name="Altafi H."/>
            <person name="Bei Q."/>
            <person name="Chin C."/>
            <person name="Chiou J."/>
            <person name="Choi E."/>
            <person name="Conn L."/>
            <person name="Conway A."/>
            <person name="Gonzales A."/>
            <person name="Hansen N."/>
            <person name="Howng B."/>
            <person name="Koo T."/>
            <person name="Lam B."/>
            <person name="Lee J."/>
            <person name="Lenz C."/>
            <person name="Li J."/>
            <person name="Liu A."/>
            <person name="Liu K."/>
            <person name="Liu S."/>
            <person name="Mukharsky N."/>
            <person name="Nguyen M."/>
            <person name="Palm C."/>
            <person name="Pham P."/>
            <person name="Sakano H."/>
            <person name="Schwartz J."/>
            <person name="Southwick A."/>
            <person name="Thaveri A."/>
            <person name="Toriumi M."/>
            <person name="Vaysberg M."/>
            <person name="Yu G."/>
            <person name="Federspiel N.A."/>
            <person name="Theologis A."/>
            <person name="Ecker J.R."/>
        </authorList>
    </citation>
    <scope>NUCLEOTIDE SEQUENCE</scope>
</reference>
<evidence type="ECO:0000256" key="2">
    <source>
        <dbReference type="SAM" id="Phobius"/>
    </source>
</evidence>
<accession>Q9MA02</accession>
<dbReference type="InterPro" id="IPR027443">
    <property type="entry name" value="IPNS-like_sf"/>
</dbReference>
<dbReference type="STRING" id="3702.Q9MA02"/>
<reference evidence="5 6" key="1">
    <citation type="journal article" date="2000" name="Nature">
        <title>Sequence and analysis of chromosome 1 of the plant Arabidopsis thaliana.</title>
        <authorList>
            <person name="Theologis A."/>
            <person name="Ecker J.R."/>
            <person name="Palm C.J."/>
            <person name="Federspiel N.A."/>
            <person name="Kaul S."/>
            <person name="White O."/>
            <person name="Alonso J."/>
            <person name="Altafi H."/>
            <person name="Araujo R."/>
            <person name="Bowman C.L."/>
            <person name="Brooks S.Y."/>
            <person name="Buehler E."/>
            <person name="Chan A."/>
            <person name="Chao Q."/>
            <person name="Chen H."/>
            <person name="Cheuk R.F."/>
            <person name="Chin C.W."/>
            <person name="Chung M.K."/>
            <person name="Conn L."/>
            <person name="Conway A.B."/>
            <person name="Conway A.R."/>
            <person name="Creasy T.H."/>
            <person name="Dewar K."/>
            <person name="Dunn P."/>
            <person name="Etgu P."/>
            <person name="Feldblyum T.V."/>
            <person name="Feng J."/>
            <person name="Fong B."/>
            <person name="Fujii C.Y."/>
            <person name="Gill J.E."/>
            <person name="Goldsmith A.D."/>
            <person name="Haas B."/>
            <person name="Hansen N.F."/>
            <person name="Hughes B."/>
            <person name="Huizar L."/>
            <person name="Hunter J.L."/>
            <person name="Jenkins J."/>
            <person name="Johnson-Hopson C."/>
            <person name="Khan S."/>
            <person name="Khaykin E."/>
            <person name="Kim C.J."/>
            <person name="Koo H.L."/>
            <person name="Kremenetskaia I."/>
            <person name="Kurtz D.B."/>
            <person name="Kwan A."/>
            <person name="Lam B."/>
            <person name="Langin-Hooper S."/>
            <person name="Lee A."/>
            <person name="Lee J.M."/>
            <person name="Lenz C.A."/>
            <person name="Li J.H."/>
            <person name="Li Y."/>
            <person name="Lin X."/>
            <person name="Liu S.X."/>
            <person name="Liu Z.A."/>
            <person name="Luros J.S."/>
            <person name="Maiti R."/>
            <person name="Marziali A."/>
            <person name="Militscher J."/>
            <person name="Miranda M."/>
            <person name="Nguyen M."/>
            <person name="Nierman W.C."/>
            <person name="Osborne B.I."/>
            <person name="Pai G."/>
            <person name="Peterson J."/>
            <person name="Pham P.K."/>
            <person name="Rizzo M."/>
            <person name="Rooney T."/>
            <person name="Rowley D."/>
            <person name="Sakano H."/>
            <person name="Salzberg S.L."/>
            <person name="Schwartz J.R."/>
            <person name="Shinn P."/>
            <person name="Southwick A.M."/>
            <person name="Sun H."/>
            <person name="Tallon L.J."/>
            <person name="Tambunga G."/>
            <person name="Toriumi M.J."/>
            <person name="Town C.D."/>
            <person name="Utterback T."/>
            <person name="Van Aken S."/>
            <person name="Vaysberg M."/>
            <person name="Vysotskaia V.S."/>
            <person name="Walker M."/>
            <person name="Wu D."/>
            <person name="Yu G."/>
            <person name="Fraser C.M."/>
            <person name="Venter J.C."/>
            <person name="Davis R.W."/>
        </authorList>
    </citation>
    <scope>NUCLEOTIDE SEQUENCE [LARGE SCALE GENOMIC DNA]</scope>
    <source>
        <strain evidence="6">cv. Columbia</strain>
    </source>
</reference>
<name>Q9MA02_ARATH</name>
<reference evidence="5" key="5">
    <citation type="submission" date="2016-05" db="EMBL/GenBank/DDBJ databases">
        <authorList>
            <person name="Krishnakumar V."/>
            <person name="Cheng C.-Y."/>
            <person name="Chan A.P."/>
            <person name="Schobel S."/>
            <person name="Kim M."/>
            <person name="Ferlanti E.S."/>
            <person name="Belyaeva I."/>
            <person name="Rosen B.D."/>
            <person name="Micklem G."/>
            <person name="Miller J.R."/>
            <person name="Vaughn M."/>
            <person name="Town C.D."/>
        </authorList>
    </citation>
    <scope>NUCLEOTIDE SEQUENCE</scope>
</reference>
<reference evidence="5" key="4">
    <citation type="submission" date="2011-02" db="EMBL/GenBank/DDBJ databases">
        <authorList>
            <consortium name="TAIR"/>
            <person name="Swarbreck D."/>
            <person name="Lamesch P."/>
            <person name="Wilks C."/>
            <person name="Huala E."/>
        </authorList>
    </citation>
    <scope>NUCLEOTIDE SEQUENCE</scope>
</reference>
<feature type="transmembrane region" description="Helical" evidence="2">
    <location>
        <begin position="297"/>
        <end position="318"/>
    </location>
</feature>
<evidence type="ECO:0000256" key="1">
    <source>
        <dbReference type="SAM" id="MobiDB-lite"/>
    </source>
</evidence>
<dbReference type="SMR" id="Q9MA02"/>
<sequence length="319" mass="35989">MIDPCSTYIQVLSRVRPQTKMGVSSPDFRAPPPSPVASSRRASFTANEDVLSEFLDKCGRVPNLVLPDKVFPKHTFLLNPPTFDFHRLDSLSALLDAIATIGCFQLVNHGVPEAMVKAAMDKTIFHDETEEFVFNKDINADDHTACYSDLRELMGEAERIGKAVREKLGAGGRSQKEGVGVCYVKRHNIKNESKEEAIRMLLRGYDERHSLCLNFCHAEFHVYSKRGWVSFSPRPDAVIVTIGDQGWSGRFKGVVGRPLLYKSDLHHNLISISFLYTSTTTLHNTSRKITKRTKKKTISLFQQLLFALFLTLLFPFLLP</sequence>
<evidence type="ECO:0007829" key="8">
    <source>
        <dbReference type="PeptideAtlas" id="Q9MA02"/>
    </source>
</evidence>
<dbReference type="TAIR" id="AT1G79760">
    <property type="gene designation" value="DTA4"/>
</dbReference>
<dbReference type="eggNOG" id="ENOG502QWIC">
    <property type="taxonomic scope" value="Eukaryota"/>
</dbReference>
<keyword evidence="8 9" id="KW-1267">Proteomics identification</keyword>
<evidence type="ECO:0007829" key="9">
    <source>
        <dbReference type="ProteomicsDB" id="Q9MA02"/>
    </source>
</evidence>
<keyword evidence="2" id="KW-0472">Membrane</keyword>
<keyword evidence="2" id="KW-1133">Transmembrane helix</keyword>
<evidence type="ECO:0000313" key="3">
    <source>
        <dbReference type="Araport" id="AT1G79760"/>
    </source>
</evidence>
<dbReference type="GeneID" id="844315"/>
<dbReference type="OMA" id="LCIRKHR"/>
<dbReference type="iPTMnet" id="Q9MA02"/>
<dbReference type="ProteomicsDB" id="187530"/>
<evidence type="ECO:0000313" key="6">
    <source>
        <dbReference type="Proteomes" id="UP000006548"/>
    </source>
</evidence>
<dbReference type="EMBL" id="CP002684">
    <property type="protein sequence ID" value="ANM58706.1"/>
    <property type="molecule type" value="Genomic_DNA"/>
</dbReference>
<protein>
    <submittedName>
        <fullName evidence="5">Downstream target of AGL15-4</fullName>
    </submittedName>
    <submittedName>
        <fullName evidence="4">F20B17.19</fullName>
    </submittedName>
</protein>
<reference evidence="4" key="3">
    <citation type="submission" date="2000-05" db="EMBL/GenBank/DDBJ databases">
        <authorList>
            <person name="Cheuk R."/>
            <person name="Shinn P."/>
            <person name="Brooks S."/>
            <person name="Buehler E."/>
            <person name="Chao Q."/>
            <person name="Johnson-Hopson C."/>
            <person name="Khan S."/>
            <person name="Kim C."/>
            <person name="Altafi H."/>
            <person name="Bei B."/>
            <person name="Chin C."/>
            <person name="Chiou J."/>
            <person name="Choi E."/>
            <person name="Conn L."/>
            <person name="Conway A."/>
            <person name="Gonzalez A."/>
            <person name="Hansen N."/>
            <person name="Howing B."/>
            <person name="Koo T."/>
            <person name="Lam B."/>
            <person name="Lee J."/>
            <person name="Lenz C."/>
            <person name="Li J."/>
            <person name="Liu A."/>
            <person name="Liu J."/>
            <person name="Liu S."/>
            <person name="Mukharsky N."/>
            <person name="Nguyen M."/>
            <person name="Palm C."/>
            <person name="Pham P."/>
            <person name="Sakano H."/>
            <person name="Schwartz J."/>
            <person name="Southwick A."/>
            <person name="Thaveri A."/>
            <person name="Toriumi M."/>
            <person name="Vaysberg M."/>
            <person name="Yu G."/>
            <person name="Davis R."/>
            <person name="Federspiel N."/>
            <person name="Theologis A."/>
            <person name="Ecker J."/>
        </authorList>
    </citation>
    <scope>NUCLEOTIDE SEQUENCE</scope>
</reference>
<dbReference type="Proteomes" id="UP000006548">
    <property type="component" value="Chromosome 1"/>
</dbReference>
<proteinExistence type="evidence at protein level"/>
<keyword evidence="6" id="KW-1185">Reference proteome</keyword>